<dbReference type="PROSITE" id="PS50088">
    <property type="entry name" value="ANK_REPEAT"/>
    <property type="match status" value="2"/>
</dbReference>
<feature type="region of interest" description="Disordered" evidence="3">
    <location>
        <begin position="222"/>
        <end position="242"/>
    </location>
</feature>
<dbReference type="InterPro" id="IPR056884">
    <property type="entry name" value="NPHP3-like_N"/>
</dbReference>
<feature type="repeat" description="ANK" evidence="2">
    <location>
        <begin position="1108"/>
        <end position="1135"/>
    </location>
</feature>
<dbReference type="Gene3D" id="1.25.40.20">
    <property type="entry name" value="Ankyrin repeat-containing domain"/>
    <property type="match status" value="2"/>
</dbReference>
<dbReference type="STRING" id="1213859.L2FL86"/>
<dbReference type="SMART" id="SM00355">
    <property type="entry name" value="ZnF_C2H2"/>
    <property type="match status" value="3"/>
</dbReference>
<reference evidence="5" key="1">
    <citation type="submission" date="2012-08" db="EMBL/GenBank/DDBJ databases">
        <title>Genome analysis of Colletotrichum orbiculare and Colletotrichum fructicola.</title>
        <authorList>
            <person name="Gan P.H.P."/>
            <person name="Ikeda K."/>
            <person name="Irieda H."/>
            <person name="Narusaka M."/>
            <person name="O'Connell R.J."/>
            <person name="Narusaka Y."/>
            <person name="Takano Y."/>
            <person name="Kubo Y."/>
            <person name="Shirasu K."/>
        </authorList>
    </citation>
    <scope>NUCLEOTIDE SEQUENCE</scope>
    <source>
        <strain evidence="5">Nara gc5</strain>
    </source>
</reference>
<dbReference type="Pfam" id="PF12796">
    <property type="entry name" value="Ank_2"/>
    <property type="match status" value="2"/>
</dbReference>
<keyword evidence="2" id="KW-0040">ANK repeat</keyword>
<gene>
    <name evidence="5" type="ORF">CGGC5_12034</name>
</gene>
<feature type="compositionally biased region" description="Acidic residues" evidence="3">
    <location>
        <begin position="40"/>
        <end position="50"/>
    </location>
</feature>
<feature type="region of interest" description="Disordered" evidence="3">
    <location>
        <begin position="40"/>
        <end position="67"/>
    </location>
</feature>
<proteinExistence type="predicted"/>
<dbReference type="AlphaFoldDB" id="L2FL86"/>
<dbReference type="Pfam" id="PF24883">
    <property type="entry name" value="NPHP3_N"/>
    <property type="match status" value="1"/>
</dbReference>
<feature type="domain" description="C2H2-type" evidence="4">
    <location>
        <begin position="323"/>
        <end position="353"/>
    </location>
</feature>
<sequence length="1197" mass="135236">MPGSALTKTIILDLLTELDATLLKSIEVIQGDRLPLEQTLESDSEDDSENSSECNSSSDGSYSGRYDMRTELGQNTADVDQTLASLEKIAWRIDSPAFQTTPLNKKAHEHKEEVQVDDQPFDLFKAYSDFDQRHVNEFFRQLERAMTGEIDDPPLPLGTPDGLHAREAPHYLKPRWGISITTRRRIFAYWSRQARTPNVTEATPQPKPMNVHDLPFPMNKKRKLMSASSQEDKASNSSKRALLPETDLSQDYKKAGDVGAVLTTSSVAIRLDDDNDSTRFPSPPSLEPEQTEFVCHYCNRLCTSECAEDGRWREHLLQDLQPYMCTYPDCEDKEVSKMYATRSVWLEHESQSHRRVWHCFEHQDKFTTRAGWIDHMAMSHTTFTEAQIQNMSEFAYEDTRDEREQCPFCLSSSLGDADLASHMALHMERLASFAFPRTQGIDEPDSSQVSYRRDSQNGLDFIPSLRSVSLRFSDEETDEETLGSPRHVEDGFQNYAATTEDTGSSDDGVRQDGLTVLTDDEVVCQKYRYQRYPGTCQWFLDSEKYRMWMDSEGDSFLVLGAPAVGKSVLASIVIEDLYAEARRVSSMGFILGVVGLFCETHAHGGDVSMSLHRSLIKQLLHALPGDLVSPNEEIFEAEEDDILLSQGTRRELLVRAARRMSRIFVVVDAPELLGNHQEFLQSISDLQNYGIKVNLLITSRSVPIGFGWHTHTTTIRATYRDISRFVRGSLKANQPSAPLDGILKQTVDFANGLFLFAKIYLDHLKASTRSNNEDSFDPNRSRPLMELYTEAMIRVQDSSLSKWAKTLIAWIALSESSLRLGKRAFEDLCTFRNSRRAPPPGLNLEAVISSCAGLVVVDSEGYLDFFHGTAKSFFASDRDYWFPSMAREQAETCCEYLSMEVFESGPCKTDFRWDERMVMHPFYIHAATSWGKYARKALDQERGSRDPRIGETLRRAIRTFLSREKAVQAAMQVADAFTRDDSNAPEWDQAHDRLSVQVATYFKLTEIVDMLLLSEAAKTGKLSEVRRLLKQGTHVHGFGPDSPLRSAILNGHKDVVGVLLEYGTDANFGSSGEYPLDWAMDMEGEIGDITRLLLDYGADPTKIRTNLLSFAVRDEDMNMAKLLIGKGVDVNAADESRWTALHFAAMNGLLDFVLILLKHLPVATAADLMGRTPLDYAEQNGKEAVVRRLRKYMHETI</sequence>
<organism evidence="5">
    <name type="scientific">Colletotrichum fructicola (strain Nara gc5)</name>
    <name type="common">Anthracnose fungus</name>
    <name type="synonym">Colletotrichum gloeosporioides (strain Nara gc5)</name>
    <dbReference type="NCBI Taxonomy" id="1213859"/>
    <lineage>
        <taxon>Eukaryota</taxon>
        <taxon>Fungi</taxon>
        <taxon>Dikarya</taxon>
        <taxon>Ascomycota</taxon>
        <taxon>Pezizomycotina</taxon>
        <taxon>Sordariomycetes</taxon>
        <taxon>Hypocreomycetidae</taxon>
        <taxon>Glomerellales</taxon>
        <taxon>Glomerellaceae</taxon>
        <taxon>Colletotrichum</taxon>
        <taxon>Colletotrichum gloeosporioides species complex</taxon>
    </lineage>
</organism>
<dbReference type="EMBL" id="KB021001">
    <property type="protein sequence ID" value="ELA27117.1"/>
    <property type="molecule type" value="Genomic_DNA"/>
</dbReference>
<dbReference type="PROSITE" id="PS50297">
    <property type="entry name" value="ANK_REP_REGION"/>
    <property type="match status" value="1"/>
</dbReference>
<evidence type="ECO:0000256" key="1">
    <source>
        <dbReference type="ARBA" id="ARBA00022737"/>
    </source>
</evidence>
<feature type="compositionally biased region" description="Low complexity" evidence="3">
    <location>
        <begin position="51"/>
        <end position="64"/>
    </location>
</feature>
<evidence type="ECO:0000313" key="5">
    <source>
        <dbReference type="EMBL" id="ELA27117.1"/>
    </source>
</evidence>
<dbReference type="InterPro" id="IPR013087">
    <property type="entry name" value="Znf_C2H2_type"/>
</dbReference>
<dbReference type="HOGENOM" id="CLU_258985_0_0_1"/>
<evidence type="ECO:0000256" key="3">
    <source>
        <dbReference type="SAM" id="MobiDB-lite"/>
    </source>
</evidence>
<protein>
    <submittedName>
        <fullName evidence="5">Ankyrin repeat protein</fullName>
    </submittedName>
</protein>
<dbReference type="PANTHER" id="PTHR10039">
    <property type="entry name" value="AMELOGENIN"/>
    <property type="match status" value="1"/>
</dbReference>
<dbReference type="InterPro" id="IPR036770">
    <property type="entry name" value="Ankyrin_rpt-contain_sf"/>
</dbReference>
<keyword evidence="1" id="KW-0677">Repeat</keyword>
<dbReference type="InterPro" id="IPR027417">
    <property type="entry name" value="P-loop_NTPase"/>
</dbReference>
<evidence type="ECO:0000256" key="2">
    <source>
        <dbReference type="PROSITE-ProRule" id="PRU00023"/>
    </source>
</evidence>
<dbReference type="SUPFAM" id="SSF48403">
    <property type="entry name" value="Ankyrin repeat"/>
    <property type="match status" value="1"/>
</dbReference>
<dbReference type="SMART" id="SM00248">
    <property type="entry name" value="ANK"/>
    <property type="match status" value="5"/>
</dbReference>
<name>L2FL86_COLFN</name>
<feature type="domain" description="C2H2-type" evidence="4">
    <location>
        <begin position="357"/>
        <end position="380"/>
    </location>
</feature>
<dbReference type="Gene3D" id="3.40.50.300">
    <property type="entry name" value="P-loop containing nucleotide triphosphate hydrolases"/>
    <property type="match status" value="1"/>
</dbReference>
<evidence type="ECO:0000259" key="4">
    <source>
        <dbReference type="SMART" id="SM00355"/>
    </source>
</evidence>
<dbReference type="PANTHER" id="PTHR10039:SF15">
    <property type="entry name" value="NACHT DOMAIN-CONTAINING PROTEIN"/>
    <property type="match status" value="1"/>
</dbReference>
<dbReference type="InterPro" id="IPR002110">
    <property type="entry name" value="Ankyrin_rpt"/>
</dbReference>
<feature type="domain" description="C2H2-type" evidence="4">
    <location>
        <begin position="404"/>
        <end position="426"/>
    </location>
</feature>
<accession>L2FL86</accession>
<feature type="repeat" description="ANK" evidence="2">
    <location>
        <begin position="1039"/>
        <end position="1071"/>
    </location>
</feature>